<dbReference type="SUPFAM" id="SSF53146">
    <property type="entry name" value="Nitrogenase accessory factor-like"/>
    <property type="match status" value="1"/>
</dbReference>
<feature type="region of interest" description="Disordered" evidence="1">
    <location>
        <begin position="114"/>
        <end position="145"/>
    </location>
</feature>
<dbReference type="InterPro" id="IPR003731">
    <property type="entry name" value="Di-Nase_FeMo-co_biosynth"/>
</dbReference>
<evidence type="ECO:0000313" key="3">
    <source>
        <dbReference type="EMBL" id="MBB5347568.1"/>
    </source>
</evidence>
<dbReference type="RefSeq" id="WP_183349449.1">
    <property type="nucleotide sequence ID" value="NZ_JACHEO010000005.1"/>
</dbReference>
<sequence length="145" mass="15114">MRLCISASGKDMDSRVDTAFGRAPYFQIIDTESMAREVLENPAAAGNQGAGIAAAQVMADKEVQAIVTGIVGPNASKALQACNIKVFEGASAADTVQEALARFQRSEFKEDSAAAAGQECRPGMGQGMGRGRGQGMGRGTGRCRR</sequence>
<evidence type="ECO:0000256" key="1">
    <source>
        <dbReference type="SAM" id="MobiDB-lite"/>
    </source>
</evidence>
<dbReference type="InterPro" id="IPR036105">
    <property type="entry name" value="DiNase_FeMo-co_biosyn_sf"/>
</dbReference>
<evidence type="ECO:0000313" key="4">
    <source>
        <dbReference type="Proteomes" id="UP000539642"/>
    </source>
</evidence>
<dbReference type="Pfam" id="PF02579">
    <property type="entry name" value="Nitro_FeMo-Co"/>
    <property type="match status" value="1"/>
</dbReference>
<proteinExistence type="predicted"/>
<dbReference type="AlphaFoldDB" id="A0A840UY35"/>
<dbReference type="InterPro" id="IPR033913">
    <property type="entry name" value="MTH1175_dom"/>
</dbReference>
<dbReference type="Proteomes" id="UP000539642">
    <property type="component" value="Unassembled WGS sequence"/>
</dbReference>
<feature type="domain" description="Dinitrogenase iron-molybdenum cofactor biosynthesis" evidence="2">
    <location>
        <begin position="13"/>
        <end position="104"/>
    </location>
</feature>
<name>A0A840UY35_9BACT</name>
<dbReference type="EMBL" id="JACHEO010000005">
    <property type="protein sequence ID" value="MBB5347568.1"/>
    <property type="molecule type" value="Genomic_DNA"/>
</dbReference>
<comment type="caution">
    <text evidence="3">The sequence shown here is derived from an EMBL/GenBank/DDBJ whole genome shotgun (WGS) entry which is preliminary data.</text>
</comment>
<dbReference type="Gene3D" id="3.30.420.130">
    <property type="entry name" value="Dinitrogenase iron-molybdenum cofactor biosynthesis domain"/>
    <property type="match status" value="1"/>
</dbReference>
<organism evidence="3 4">
    <name type="scientific">Desulfoprunum benzoelyticum</name>
    <dbReference type="NCBI Taxonomy" id="1506996"/>
    <lineage>
        <taxon>Bacteria</taxon>
        <taxon>Pseudomonadati</taxon>
        <taxon>Thermodesulfobacteriota</taxon>
        <taxon>Desulfobulbia</taxon>
        <taxon>Desulfobulbales</taxon>
        <taxon>Desulfobulbaceae</taxon>
        <taxon>Desulfoprunum</taxon>
    </lineage>
</organism>
<gene>
    <name evidence="3" type="ORF">HNQ81_001289</name>
</gene>
<dbReference type="PANTHER" id="PTHR42983:SF1">
    <property type="entry name" value="IRON-MOLYBDENUM PROTEIN"/>
    <property type="match status" value="1"/>
</dbReference>
<dbReference type="CDD" id="cd00851">
    <property type="entry name" value="MTH1175"/>
    <property type="match status" value="1"/>
</dbReference>
<evidence type="ECO:0000259" key="2">
    <source>
        <dbReference type="Pfam" id="PF02579"/>
    </source>
</evidence>
<dbReference type="PANTHER" id="PTHR42983">
    <property type="entry name" value="DINITROGENASE IRON-MOLYBDENUM COFACTOR PROTEIN-RELATED"/>
    <property type="match status" value="1"/>
</dbReference>
<accession>A0A840UY35</accession>
<protein>
    <submittedName>
        <fullName evidence="3">Putative Fe-Mo cluster-binding NifX family protein</fullName>
    </submittedName>
</protein>
<reference evidence="3 4" key="1">
    <citation type="submission" date="2020-08" db="EMBL/GenBank/DDBJ databases">
        <title>Genomic Encyclopedia of Type Strains, Phase IV (KMG-IV): sequencing the most valuable type-strain genomes for metagenomic binning, comparative biology and taxonomic classification.</title>
        <authorList>
            <person name="Goeker M."/>
        </authorList>
    </citation>
    <scope>NUCLEOTIDE SEQUENCE [LARGE SCALE GENOMIC DNA]</scope>
    <source>
        <strain evidence="3 4">DSM 28570</strain>
    </source>
</reference>
<feature type="compositionally biased region" description="Gly residues" evidence="1">
    <location>
        <begin position="124"/>
        <end position="145"/>
    </location>
</feature>
<keyword evidence="4" id="KW-1185">Reference proteome</keyword>